<proteinExistence type="predicted"/>
<evidence type="ECO:0000313" key="3">
    <source>
        <dbReference type="Proteomes" id="UP000306918"/>
    </source>
</evidence>
<evidence type="ECO:0000313" key="2">
    <source>
        <dbReference type="EMBL" id="THU40786.1"/>
    </source>
</evidence>
<dbReference type="InterPro" id="IPR011083">
    <property type="entry name" value="Phage_tail_collar_dom"/>
</dbReference>
<reference evidence="2 3" key="1">
    <citation type="submission" date="2019-04" db="EMBL/GenBank/DDBJ databases">
        <title>Niastella caeni sp. nov., isolated from activated sludge.</title>
        <authorList>
            <person name="Sheng M."/>
        </authorList>
    </citation>
    <scope>NUCLEOTIDE SEQUENCE [LARGE SCALE GENOMIC DNA]</scope>
    <source>
        <strain evidence="2 3">HX-2-15</strain>
    </source>
</reference>
<dbReference type="Proteomes" id="UP000306918">
    <property type="component" value="Unassembled WGS sequence"/>
</dbReference>
<comment type="caution">
    <text evidence="2">The sequence shown here is derived from an EMBL/GenBank/DDBJ whole genome shotgun (WGS) entry which is preliminary data.</text>
</comment>
<organism evidence="2 3">
    <name type="scientific">Niastella caeni</name>
    <dbReference type="NCBI Taxonomy" id="2569763"/>
    <lineage>
        <taxon>Bacteria</taxon>
        <taxon>Pseudomonadati</taxon>
        <taxon>Bacteroidota</taxon>
        <taxon>Chitinophagia</taxon>
        <taxon>Chitinophagales</taxon>
        <taxon>Chitinophagaceae</taxon>
        <taxon>Niastella</taxon>
    </lineage>
</organism>
<name>A0A4V4H1J4_9BACT</name>
<feature type="domain" description="Phage tail collar" evidence="1">
    <location>
        <begin position="6"/>
        <end position="62"/>
    </location>
</feature>
<dbReference type="SUPFAM" id="SSF88874">
    <property type="entry name" value="Receptor-binding domain of short tail fibre protein gp12"/>
    <property type="match status" value="1"/>
</dbReference>
<evidence type="ECO:0000259" key="1">
    <source>
        <dbReference type="Pfam" id="PF07484"/>
    </source>
</evidence>
<protein>
    <submittedName>
        <fullName evidence="2">Phage tail protein</fullName>
    </submittedName>
</protein>
<accession>A0A4V4H1J4</accession>
<dbReference type="Pfam" id="PF07484">
    <property type="entry name" value="Collar"/>
    <property type="match status" value="1"/>
</dbReference>
<gene>
    <name evidence="2" type="ORF">FAM09_01350</name>
</gene>
<dbReference type="AlphaFoldDB" id="A0A4V4H1J4"/>
<dbReference type="Gene3D" id="3.90.1340.10">
    <property type="entry name" value="Phage tail collar domain"/>
    <property type="match status" value="1"/>
</dbReference>
<dbReference type="RefSeq" id="WP_136575278.1">
    <property type="nucleotide sequence ID" value="NZ_STFF01000001.1"/>
</dbReference>
<dbReference type="OrthoDB" id="9810174at2"/>
<dbReference type="InterPro" id="IPR037053">
    <property type="entry name" value="Phage_tail_collar_dom_sf"/>
</dbReference>
<dbReference type="EMBL" id="STFF01000001">
    <property type="protein sequence ID" value="THU40786.1"/>
    <property type="molecule type" value="Genomic_DNA"/>
</dbReference>
<keyword evidence="3" id="KW-1185">Reference proteome</keyword>
<sequence length="179" mass="18713">MEPFLGEIKMWGGNFAPVGFAFCNGQLMSIAQNTALFSLLGTTYGGDGRTTFALPNLQGRLPMHWGNGPGLSPKDLGQAAGEETVNLLITQIPAHNHLMNAGTGTQPGTGANTPANNYNGVYIDPNSGSAVDTYSTVKDAVMNPASIAPTGGSQPHDNMPPYLCVSFIIATQGIFPSRD</sequence>